<dbReference type="OrthoDB" id="9794684at2"/>
<feature type="domain" description="ABC transmembrane type-1" evidence="8">
    <location>
        <begin position="81"/>
        <end position="274"/>
    </location>
</feature>
<dbReference type="SUPFAM" id="SSF161098">
    <property type="entry name" value="MetI-like"/>
    <property type="match status" value="1"/>
</dbReference>
<feature type="transmembrane region" description="Helical" evidence="7">
    <location>
        <begin position="256"/>
        <end position="274"/>
    </location>
</feature>
<accession>A0A1I0A5S4</accession>
<dbReference type="InterPro" id="IPR050901">
    <property type="entry name" value="BP-dep_ABC_trans_perm"/>
</dbReference>
<dbReference type="EMBL" id="FOHU01000002">
    <property type="protein sequence ID" value="SES89462.1"/>
    <property type="molecule type" value="Genomic_DNA"/>
</dbReference>
<evidence type="ECO:0000256" key="7">
    <source>
        <dbReference type="RuleBase" id="RU363032"/>
    </source>
</evidence>
<gene>
    <name evidence="9" type="ORF">SAMN05660297_00895</name>
</gene>
<keyword evidence="2 7" id="KW-0813">Transport</keyword>
<keyword evidence="10" id="KW-1185">Reference proteome</keyword>
<dbReference type="STRING" id="426128.SAMN05660297_00895"/>
<feature type="transmembrane region" description="Helical" evidence="7">
    <location>
        <begin position="12"/>
        <end position="32"/>
    </location>
</feature>
<dbReference type="PANTHER" id="PTHR32243:SF18">
    <property type="entry name" value="INNER MEMBRANE ABC TRANSPORTER PERMEASE PROTEIN YCJP"/>
    <property type="match status" value="1"/>
</dbReference>
<evidence type="ECO:0000256" key="3">
    <source>
        <dbReference type="ARBA" id="ARBA00022475"/>
    </source>
</evidence>
<dbReference type="InterPro" id="IPR000515">
    <property type="entry name" value="MetI-like"/>
</dbReference>
<feature type="transmembrane region" description="Helical" evidence="7">
    <location>
        <begin position="86"/>
        <end position="106"/>
    </location>
</feature>
<evidence type="ECO:0000313" key="9">
    <source>
        <dbReference type="EMBL" id="SES89462.1"/>
    </source>
</evidence>
<dbReference type="AlphaFoldDB" id="A0A1I0A5S4"/>
<evidence type="ECO:0000256" key="5">
    <source>
        <dbReference type="ARBA" id="ARBA00022989"/>
    </source>
</evidence>
<dbReference type="Proteomes" id="UP000199568">
    <property type="component" value="Unassembled WGS sequence"/>
</dbReference>
<comment type="subcellular location">
    <subcellularLocation>
        <location evidence="1 7">Cell membrane</location>
        <topology evidence="1 7">Multi-pass membrane protein</topology>
    </subcellularLocation>
</comment>
<sequence length="289" mass="31852">MKHKGWKYYGKKTGFYFVLFIILIYLLFPFYWTVNSSLKSEAQLQMTPTTFVPRDPHTGAVSPTFNNYRVVFQNKQFVLGLFNSTIVAASTTMLALVTGSFAAFALGKLKFRGRKPALYIILAMTMFPQVTVLAGLYAVINALNLSARISMILSYMIFTLPFTTWVMTSFFKGLPTALMESAKVDGATPFQTFYKILLPLTAPALVTTGLLAFIASWNEYLFALTFTSIDPTARTVPVAIAYFTGAVARQEPFGEIMAAAVVVTVPIVLLVLFFQKRIVAGLTAGAVKG</sequence>
<name>A0A1I0A5S4_9FIRM</name>
<keyword evidence="5 7" id="KW-1133">Transmembrane helix</keyword>
<dbReference type="InterPro" id="IPR035906">
    <property type="entry name" value="MetI-like_sf"/>
</dbReference>
<evidence type="ECO:0000256" key="6">
    <source>
        <dbReference type="ARBA" id="ARBA00023136"/>
    </source>
</evidence>
<evidence type="ECO:0000256" key="1">
    <source>
        <dbReference type="ARBA" id="ARBA00004651"/>
    </source>
</evidence>
<feature type="transmembrane region" description="Helical" evidence="7">
    <location>
        <begin position="192"/>
        <end position="217"/>
    </location>
</feature>
<keyword evidence="3" id="KW-1003">Cell membrane</keyword>
<evidence type="ECO:0000313" key="10">
    <source>
        <dbReference type="Proteomes" id="UP000199568"/>
    </source>
</evidence>
<protein>
    <submittedName>
        <fullName evidence="9">Trehalose/maltose transport system permease protein</fullName>
    </submittedName>
</protein>
<evidence type="ECO:0000259" key="8">
    <source>
        <dbReference type="PROSITE" id="PS50928"/>
    </source>
</evidence>
<dbReference type="GO" id="GO:0005886">
    <property type="term" value="C:plasma membrane"/>
    <property type="evidence" value="ECO:0007669"/>
    <property type="project" value="UniProtKB-SubCell"/>
</dbReference>
<keyword evidence="4 7" id="KW-0812">Transmembrane</keyword>
<feature type="transmembrane region" description="Helical" evidence="7">
    <location>
        <begin position="152"/>
        <end position="171"/>
    </location>
</feature>
<keyword evidence="6 7" id="KW-0472">Membrane</keyword>
<evidence type="ECO:0000256" key="2">
    <source>
        <dbReference type="ARBA" id="ARBA00022448"/>
    </source>
</evidence>
<dbReference type="CDD" id="cd06261">
    <property type="entry name" value="TM_PBP2"/>
    <property type="match status" value="1"/>
</dbReference>
<organism evidence="9 10">
    <name type="scientific">Natronincola peptidivorans</name>
    <dbReference type="NCBI Taxonomy" id="426128"/>
    <lineage>
        <taxon>Bacteria</taxon>
        <taxon>Bacillati</taxon>
        <taxon>Bacillota</taxon>
        <taxon>Clostridia</taxon>
        <taxon>Peptostreptococcales</taxon>
        <taxon>Natronincolaceae</taxon>
        <taxon>Natronincola</taxon>
    </lineage>
</organism>
<dbReference type="GO" id="GO:0055085">
    <property type="term" value="P:transmembrane transport"/>
    <property type="evidence" value="ECO:0007669"/>
    <property type="project" value="InterPro"/>
</dbReference>
<dbReference type="Pfam" id="PF00528">
    <property type="entry name" value="BPD_transp_1"/>
    <property type="match status" value="1"/>
</dbReference>
<dbReference type="Gene3D" id="1.10.3720.10">
    <property type="entry name" value="MetI-like"/>
    <property type="match status" value="1"/>
</dbReference>
<feature type="transmembrane region" description="Helical" evidence="7">
    <location>
        <begin position="118"/>
        <end position="140"/>
    </location>
</feature>
<proteinExistence type="inferred from homology"/>
<reference evidence="9 10" key="1">
    <citation type="submission" date="2016-10" db="EMBL/GenBank/DDBJ databases">
        <authorList>
            <person name="de Groot N.N."/>
        </authorList>
    </citation>
    <scope>NUCLEOTIDE SEQUENCE [LARGE SCALE GENOMIC DNA]</scope>
    <source>
        <strain evidence="9 10">DSM 18979</strain>
    </source>
</reference>
<comment type="similarity">
    <text evidence="7">Belongs to the binding-protein-dependent transport system permease family.</text>
</comment>
<dbReference type="PANTHER" id="PTHR32243">
    <property type="entry name" value="MALTOSE TRANSPORT SYSTEM PERMEASE-RELATED"/>
    <property type="match status" value="1"/>
</dbReference>
<dbReference type="PROSITE" id="PS50928">
    <property type="entry name" value="ABC_TM1"/>
    <property type="match status" value="1"/>
</dbReference>
<evidence type="ECO:0000256" key="4">
    <source>
        <dbReference type="ARBA" id="ARBA00022692"/>
    </source>
</evidence>
<dbReference type="RefSeq" id="WP_090439895.1">
    <property type="nucleotide sequence ID" value="NZ_FOHU01000002.1"/>
</dbReference>